<organism evidence="1 2">
    <name type="scientific">Elysia crispata</name>
    <name type="common">lettuce slug</name>
    <dbReference type="NCBI Taxonomy" id="231223"/>
    <lineage>
        <taxon>Eukaryota</taxon>
        <taxon>Metazoa</taxon>
        <taxon>Spiralia</taxon>
        <taxon>Lophotrochozoa</taxon>
        <taxon>Mollusca</taxon>
        <taxon>Gastropoda</taxon>
        <taxon>Heterobranchia</taxon>
        <taxon>Euthyneura</taxon>
        <taxon>Panpulmonata</taxon>
        <taxon>Sacoglossa</taxon>
        <taxon>Placobranchoidea</taxon>
        <taxon>Plakobranchidae</taxon>
        <taxon>Elysia</taxon>
    </lineage>
</organism>
<reference evidence="1" key="1">
    <citation type="journal article" date="2023" name="G3 (Bethesda)">
        <title>A reference genome for the long-term kleptoplast-retaining sea slug Elysia crispata morphotype clarki.</title>
        <authorList>
            <person name="Eastman K.E."/>
            <person name="Pendleton A.L."/>
            <person name="Shaikh M.A."/>
            <person name="Suttiyut T."/>
            <person name="Ogas R."/>
            <person name="Tomko P."/>
            <person name="Gavelis G."/>
            <person name="Widhalm J.R."/>
            <person name="Wisecaver J.H."/>
        </authorList>
    </citation>
    <scope>NUCLEOTIDE SEQUENCE</scope>
    <source>
        <strain evidence="1">ECLA1</strain>
    </source>
</reference>
<keyword evidence="2" id="KW-1185">Reference proteome</keyword>
<gene>
    <name evidence="1" type="ORF">RRG08_040334</name>
</gene>
<name>A0AAE1AT76_9GAST</name>
<accession>A0AAE1AT76</accession>
<evidence type="ECO:0000313" key="1">
    <source>
        <dbReference type="EMBL" id="KAK3793324.1"/>
    </source>
</evidence>
<comment type="caution">
    <text evidence="1">The sequence shown here is derived from an EMBL/GenBank/DDBJ whole genome shotgun (WGS) entry which is preliminary data.</text>
</comment>
<sequence length="79" mass="9250">MRYFKETRPRATQRQVDRMINNCNRVHAIFEGDAAKSMRYLKGTRPRASQRQVDRMINNCNRVHAIFQGDAAKSYSKTS</sequence>
<protein>
    <submittedName>
        <fullName evidence="1">Uncharacterized protein</fullName>
    </submittedName>
</protein>
<dbReference type="Proteomes" id="UP001283361">
    <property type="component" value="Unassembled WGS sequence"/>
</dbReference>
<evidence type="ECO:0000313" key="2">
    <source>
        <dbReference type="Proteomes" id="UP001283361"/>
    </source>
</evidence>
<dbReference type="EMBL" id="JAWDGP010001259">
    <property type="protein sequence ID" value="KAK3793324.1"/>
    <property type="molecule type" value="Genomic_DNA"/>
</dbReference>
<dbReference type="AlphaFoldDB" id="A0AAE1AT76"/>
<proteinExistence type="predicted"/>